<reference evidence="2" key="3">
    <citation type="submission" date="2025-09" db="UniProtKB">
        <authorList>
            <consortium name="Ensembl"/>
        </authorList>
    </citation>
    <scope>IDENTIFICATION</scope>
</reference>
<dbReference type="Ensembl" id="ENSBIXT00000036482.1">
    <property type="protein sequence ID" value="ENSBIXP00000040619.1"/>
    <property type="gene ID" value="ENSBIXG00000024725.1"/>
</dbReference>
<reference evidence="2 3" key="1">
    <citation type="submission" date="2018-11" db="EMBL/GenBank/DDBJ databases">
        <title>Haplotype-resolved cattle genomes.</title>
        <authorList>
            <person name="Low W.Y."/>
            <person name="Tearle R."/>
            <person name="Bickhart D.M."/>
            <person name="Rosen B.D."/>
            <person name="Koren S."/>
            <person name="Rhie A."/>
            <person name="Hiendleder S."/>
            <person name="Phillippy A.M."/>
            <person name="Smith T.P.L."/>
            <person name="Williams J.L."/>
        </authorList>
    </citation>
    <scope>NUCLEOTIDE SEQUENCE [LARGE SCALE GENOMIC DNA]</scope>
</reference>
<reference evidence="2" key="2">
    <citation type="submission" date="2025-08" db="UniProtKB">
        <authorList>
            <consortium name="Ensembl"/>
        </authorList>
    </citation>
    <scope>IDENTIFICATION</scope>
</reference>
<dbReference type="AlphaFoldDB" id="A0A4W2EU97"/>
<sequence length="59" mass="6335">MADSKIDPNSISLMLKNISTHTLTGRMNCVLAMCGGFALMVLRFKLSSNTPAVKATYGL</sequence>
<dbReference type="SMR" id="A0A4W2EU97"/>
<keyword evidence="1" id="KW-0812">Transmembrane</keyword>
<dbReference type="PRINTS" id="PR01821">
    <property type="entry name" value="DAPIT"/>
</dbReference>
<organism evidence="2 3">
    <name type="scientific">Bos indicus x Bos taurus</name>
    <name type="common">Hybrid cattle</name>
    <dbReference type="NCBI Taxonomy" id="30522"/>
    <lineage>
        <taxon>Eukaryota</taxon>
        <taxon>Metazoa</taxon>
        <taxon>Chordata</taxon>
        <taxon>Craniata</taxon>
        <taxon>Vertebrata</taxon>
        <taxon>Euteleostomi</taxon>
        <taxon>Mammalia</taxon>
        <taxon>Eutheria</taxon>
        <taxon>Laurasiatheria</taxon>
        <taxon>Artiodactyla</taxon>
        <taxon>Ruminantia</taxon>
        <taxon>Pecora</taxon>
        <taxon>Bovidae</taxon>
        <taxon>Bovinae</taxon>
        <taxon>Bos</taxon>
    </lineage>
</organism>
<dbReference type="Proteomes" id="UP000314981">
    <property type="component" value="Chromosome 1"/>
</dbReference>
<proteinExistence type="predicted"/>
<feature type="transmembrane region" description="Helical" evidence="1">
    <location>
        <begin position="23"/>
        <end position="42"/>
    </location>
</feature>
<name>A0A4W2EU97_BOBOX</name>
<keyword evidence="1" id="KW-1133">Transmembrane helix</keyword>
<dbReference type="InterPro" id="IPR009125">
    <property type="entry name" value="ATPMK"/>
</dbReference>
<evidence type="ECO:0000313" key="2">
    <source>
        <dbReference type="Ensembl" id="ENSBIXP00000040619.1"/>
    </source>
</evidence>
<keyword evidence="3" id="KW-1185">Reference proteome</keyword>
<keyword evidence="1" id="KW-0472">Membrane</keyword>
<protein>
    <submittedName>
        <fullName evidence="2">Uncharacterized protein</fullName>
    </submittedName>
</protein>
<accession>A0A4W2EU97</accession>
<dbReference type="Pfam" id="PF14960">
    <property type="entry name" value="ATP_synth_reg"/>
    <property type="match status" value="1"/>
</dbReference>
<evidence type="ECO:0000313" key="3">
    <source>
        <dbReference type="Proteomes" id="UP000314981"/>
    </source>
</evidence>
<evidence type="ECO:0000256" key="1">
    <source>
        <dbReference type="SAM" id="Phobius"/>
    </source>
</evidence>